<dbReference type="RefSeq" id="WP_116701545.1">
    <property type="nucleotide sequence ID" value="NZ_QUWV01000001.1"/>
</dbReference>
<evidence type="ECO:0000313" key="5">
    <source>
        <dbReference type="EMBL" id="RFD21580.1"/>
    </source>
</evidence>
<feature type="domain" description="SAF" evidence="4">
    <location>
        <begin position="170"/>
        <end position="232"/>
    </location>
</feature>
<organism evidence="5 6">
    <name type="scientific">Komagataeibacter melaceti</name>
    <dbReference type="NCBI Taxonomy" id="2766577"/>
    <lineage>
        <taxon>Bacteria</taxon>
        <taxon>Pseudomonadati</taxon>
        <taxon>Pseudomonadota</taxon>
        <taxon>Alphaproteobacteria</taxon>
        <taxon>Acetobacterales</taxon>
        <taxon>Acetobacteraceae</taxon>
        <taxon>Komagataeibacter</taxon>
    </lineage>
</organism>
<dbReference type="CDD" id="cd11614">
    <property type="entry name" value="SAF_CpaB_FlgA_like"/>
    <property type="match status" value="1"/>
</dbReference>
<evidence type="ECO:0000256" key="1">
    <source>
        <dbReference type="ARBA" id="ARBA00004418"/>
    </source>
</evidence>
<dbReference type="PANTHER" id="PTHR36307">
    <property type="entry name" value="FLAGELLA BASAL BODY P-RING FORMATION PROTEIN FLGA"/>
    <property type="match status" value="1"/>
</dbReference>
<dbReference type="PANTHER" id="PTHR36307:SF1">
    <property type="entry name" value="FLAGELLA BASAL BODY P-RING FORMATION PROTEIN FLGA"/>
    <property type="match status" value="1"/>
</dbReference>
<proteinExistence type="predicted"/>
<comment type="subcellular location">
    <subcellularLocation>
        <location evidence="1">Periplasm</location>
    </subcellularLocation>
</comment>
<dbReference type="GO" id="GO:0044780">
    <property type="term" value="P:bacterial-type flagellum assembly"/>
    <property type="evidence" value="ECO:0007669"/>
    <property type="project" value="InterPro"/>
</dbReference>
<keyword evidence="3" id="KW-0574">Periplasm</keyword>
<dbReference type="GO" id="GO:0042597">
    <property type="term" value="C:periplasmic space"/>
    <property type="evidence" value="ECO:0007669"/>
    <property type="project" value="UniProtKB-SubCell"/>
</dbReference>
<evidence type="ECO:0000313" key="6">
    <source>
        <dbReference type="Proteomes" id="UP000262371"/>
    </source>
</evidence>
<comment type="caution">
    <text evidence="5">The sequence shown here is derived from an EMBL/GenBank/DDBJ whole genome shotgun (WGS) entry which is preliminary data.</text>
</comment>
<evidence type="ECO:0000256" key="2">
    <source>
        <dbReference type="ARBA" id="ARBA00022729"/>
    </source>
</evidence>
<keyword evidence="5" id="KW-0282">Flagellum</keyword>
<dbReference type="InterPro" id="IPR039246">
    <property type="entry name" value="Flagellar_FlgA"/>
</dbReference>
<dbReference type="InterPro" id="IPR013974">
    <property type="entry name" value="SAF"/>
</dbReference>
<dbReference type="Gene3D" id="2.30.30.760">
    <property type="match status" value="1"/>
</dbReference>
<keyword evidence="5" id="KW-0966">Cell projection</keyword>
<keyword evidence="2" id="KW-0732">Signal</keyword>
<dbReference type="Proteomes" id="UP000262371">
    <property type="component" value="Unassembled WGS sequence"/>
</dbReference>
<reference evidence="5 6" key="1">
    <citation type="submission" date="2018-08" db="EMBL/GenBank/DDBJ databases">
        <title>Komagataeibacter sp. AV 382.</title>
        <authorList>
            <person name="Skraban J."/>
            <person name="Trcek J."/>
        </authorList>
    </citation>
    <scope>NUCLEOTIDE SEQUENCE [LARGE SCALE GENOMIC DNA]</scope>
    <source>
        <strain evidence="5 6">AV 382</strain>
    </source>
</reference>
<evidence type="ECO:0000256" key="3">
    <source>
        <dbReference type="ARBA" id="ARBA00022764"/>
    </source>
</evidence>
<dbReference type="EMBL" id="QUWV01000001">
    <property type="protein sequence ID" value="RFD21580.1"/>
    <property type="molecule type" value="Genomic_DNA"/>
</dbReference>
<dbReference type="Pfam" id="PF13144">
    <property type="entry name" value="ChapFlgA"/>
    <property type="match status" value="1"/>
</dbReference>
<gene>
    <name evidence="5" type="primary">flgA</name>
    <name evidence="5" type="ORF">DY926_00080</name>
</gene>
<protein>
    <submittedName>
        <fullName evidence="5">Flagella basal body P-ring formation protein FlgA</fullName>
    </submittedName>
</protein>
<sequence>MTFHIPDVSAATLRNTTVITSDNVRLSDLFADLDPGQDQVIGPAPAPGGSIHVGGRQLIAIADQYGVDWLDQSPSALATITRSGRVLDQDFFVNLIRKSVPDVGNGPVSVDLVDFHPMIVAPDDQKPVILTDIDWDQKSGRFSATVYRTHPIGDVTQDSFLLIGTVHASQTTLVFTHPLAAGATISSQDVRIGETSTEHTSGRVFTDETEVDGMTLVHDVAAGEPVMDRDLHRTILMHKGDPILIVYIVPGIRLTATGKALEDGGAGQYLRALNMASNMIVTGRVTGPSQIEVETGSGAVPSDPNMLRRLATSNRTNTRANLSLR</sequence>
<dbReference type="AlphaFoldDB" id="A0A371Z522"/>
<dbReference type="SMART" id="SM00858">
    <property type="entry name" value="SAF"/>
    <property type="match status" value="1"/>
</dbReference>
<evidence type="ECO:0000259" key="4">
    <source>
        <dbReference type="SMART" id="SM00858"/>
    </source>
</evidence>
<keyword evidence="6" id="KW-1185">Reference proteome</keyword>
<name>A0A371Z522_9PROT</name>
<dbReference type="NCBIfam" id="TIGR03170">
    <property type="entry name" value="flgA_cterm"/>
    <property type="match status" value="1"/>
</dbReference>
<dbReference type="OrthoDB" id="7727421at2"/>
<accession>A0A371Z522</accession>
<keyword evidence="5" id="KW-0969">Cilium</keyword>
<dbReference type="InterPro" id="IPR017585">
    <property type="entry name" value="SAF_FlgA"/>
</dbReference>
<dbReference type="Gene3D" id="3.90.1210.10">
    <property type="entry name" value="Antifreeze-like/N-acetylneuraminic acid synthase C-terminal domain"/>
    <property type="match status" value="1"/>
</dbReference>